<gene>
    <name evidence="2" type="ORF">CYCCA115_LOCUS16957</name>
</gene>
<dbReference type="InterPro" id="IPR005322">
    <property type="entry name" value="Peptidase_C69"/>
</dbReference>
<accession>A0AAD2JK63</accession>
<dbReference type="Proteomes" id="UP001295423">
    <property type="component" value="Unassembled WGS sequence"/>
</dbReference>
<name>A0AAD2JK63_9STRA</name>
<dbReference type="GO" id="GO:0016805">
    <property type="term" value="F:dipeptidase activity"/>
    <property type="evidence" value="ECO:0007669"/>
    <property type="project" value="InterPro"/>
</dbReference>
<evidence type="ECO:0008006" key="4">
    <source>
        <dbReference type="Google" id="ProtNLM"/>
    </source>
</evidence>
<dbReference type="AlphaFoldDB" id="A0AAD2JK63"/>
<reference evidence="2" key="1">
    <citation type="submission" date="2023-08" db="EMBL/GenBank/DDBJ databases">
        <authorList>
            <person name="Audoor S."/>
            <person name="Bilcke G."/>
        </authorList>
    </citation>
    <scope>NUCLEOTIDE SEQUENCE</scope>
</reference>
<evidence type="ECO:0000256" key="1">
    <source>
        <dbReference type="ARBA" id="ARBA00005705"/>
    </source>
</evidence>
<evidence type="ECO:0000313" key="3">
    <source>
        <dbReference type="Proteomes" id="UP001295423"/>
    </source>
</evidence>
<dbReference type="EMBL" id="CAKOGP040001958">
    <property type="protein sequence ID" value="CAJ1957949.1"/>
    <property type="molecule type" value="Genomic_DNA"/>
</dbReference>
<dbReference type="Gene3D" id="3.60.60.10">
    <property type="entry name" value="Penicillin V Acylase, Chain A"/>
    <property type="match status" value="1"/>
</dbReference>
<keyword evidence="3" id="KW-1185">Reference proteome</keyword>
<sequence>MRTLLQNRAFKGMTLKSPMGCDTFVALYPATPKGTVVFGKNSDRPAGEGQSIQRYLGQEYYTVVDDQEESSSSSSSSSKMYKDKPQCQCTYISIPQAPKTHSVLLSQIDWMFGAEHGTNEHGVVIGNEAVWTKVEDEDLETKRLLGMDLVRLGLERGSTAKTAMNVITSLLEEHGQGGPCAKDDDSLVYHNSFLIADPSEAWIVETAGRHWVAKNIQEGTRNISNTLTIRTDYDLHSKGLKEYALQSGLLKTNTKGSTNTDVEEKLDWAACFGDGCIEECESPYSRQTCGGKLLEKYDGTQNLDYKAMMEILRNHDAGICMHGGFETTASMVSVLKSNGDHQHWMLDKPHPCKHEHELQPKI</sequence>
<evidence type="ECO:0000313" key="2">
    <source>
        <dbReference type="EMBL" id="CAJ1957949.1"/>
    </source>
</evidence>
<dbReference type="GO" id="GO:0070004">
    <property type="term" value="F:cysteine-type exopeptidase activity"/>
    <property type="evidence" value="ECO:0007669"/>
    <property type="project" value="InterPro"/>
</dbReference>
<comment type="similarity">
    <text evidence="1">Belongs to the peptidase C69 family. Secernin subfamily.</text>
</comment>
<dbReference type="Pfam" id="PF03577">
    <property type="entry name" value="Peptidase_C69"/>
    <property type="match status" value="1"/>
</dbReference>
<comment type="caution">
    <text evidence="2">The sequence shown here is derived from an EMBL/GenBank/DDBJ whole genome shotgun (WGS) entry which is preliminary data.</text>
</comment>
<organism evidence="2 3">
    <name type="scientific">Cylindrotheca closterium</name>
    <dbReference type="NCBI Taxonomy" id="2856"/>
    <lineage>
        <taxon>Eukaryota</taxon>
        <taxon>Sar</taxon>
        <taxon>Stramenopiles</taxon>
        <taxon>Ochrophyta</taxon>
        <taxon>Bacillariophyta</taxon>
        <taxon>Bacillariophyceae</taxon>
        <taxon>Bacillariophycidae</taxon>
        <taxon>Bacillariales</taxon>
        <taxon>Bacillariaceae</taxon>
        <taxon>Cylindrotheca</taxon>
    </lineage>
</organism>
<dbReference type="PANTHER" id="PTHR12994:SF17">
    <property type="entry name" value="LD30995P"/>
    <property type="match status" value="1"/>
</dbReference>
<dbReference type="PANTHER" id="PTHR12994">
    <property type="entry name" value="SECERNIN"/>
    <property type="match status" value="1"/>
</dbReference>
<dbReference type="GO" id="GO:0006508">
    <property type="term" value="P:proteolysis"/>
    <property type="evidence" value="ECO:0007669"/>
    <property type="project" value="InterPro"/>
</dbReference>
<protein>
    <recommendedName>
        <fullName evidence="4">Dipeptidase</fullName>
    </recommendedName>
</protein>
<proteinExistence type="inferred from homology"/>